<protein>
    <submittedName>
        <fullName evidence="2">Uncharacterized protein</fullName>
    </submittedName>
</protein>
<organism evidence="2 3">
    <name type="scientific">Senna tora</name>
    <dbReference type="NCBI Taxonomy" id="362788"/>
    <lineage>
        <taxon>Eukaryota</taxon>
        <taxon>Viridiplantae</taxon>
        <taxon>Streptophyta</taxon>
        <taxon>Embryophyta</taxon>
        <taxon>Tracheophyta</taxon>
        <taxon>Spermatophyta</taxon>
        <taxon>Magnoliopsida</taxon>
        <taxon>eudicotyledons</taxon>
        <taxon>Gunneridae</taxon>
        <taxon>Pentapetalae</taxon>
        <taxon>rosids</taxon>
        <taxon>fabids</taxon>
        <taxon>Fabales</taxon>
        <taxon>Fabaceae</taxon>
        <taxon>Caesalpinioideae</taxon>
        <taxon>Cassia clade</taxon>
        <taxon>Senna</taxon>
    </lineage>
</organism>
<gene>
    <name evidence="2" type="ORF">G2W53_007664</name>
</gene>
<sequence length="173" mass="18995">MVDSVDGSWNADDHDTGNGGHEGAGHHTNAPIPPSTLTNGCLLVGPYKSQSETMVRDKVIIIQVDLPMQRFALACVSSQGYSFCKFEDALLDLPETGHSTIPILWKGMQVSSEEYAKNRRIPTKSPSLLAENRKEKNYNHLQCSGYHEMVVLCSTGENFQVLYSGVLSCACPY</sequence>
<accession>A0A834X6N6</accession>
<dbReference type="AlphaFoldDB" id="A0A834X6N6"/>
<dbReference type="EMBL" id="JAAIUW010000003">
    <property type="protein sequence ID" value="KAF7839182.1"/>
    <property type="molecule type" value="Genomic_DNA"/>
</dbReference>
<name>A0A834X6N6_9FABA</name>
<proteinExistence type="predicted"/>
<evidence type="ECO:0000256" key="1">
    <source>
        <dbReference type="SAM" id="MobiDB-lite"/>
    </source>
</evidence>
<dbReference type="Proteomes" id="UP000634136">
    <property type="component" value="Unassembled WGS sequence"/>
</dbReference>
<keyword evidence="3" id="KW-1185">Reference proteome</keyword>
<comment type="caution">
    <text evidence="2">The sequence shown here is derived from an EMBL/GenBank/DDBJ whole genome shotgun (WGS) entry which is preliminary data.</text>
</comment>
<feature type="region of interest" description="Disordered" evidence="1">
    <location>
        <begin position="1"/>
        <end position="32"/>
    </location>
</feature>
<evidence type="ECO:0000313" key="2">
    <source>
        <dbReference type="EMBL" id="KAF7839182.1"/>
    </source>
</evidence>
<evidence type="ECO:0000313" key="3">
    <source>
        <dbReference type="Proteomes" id="UP000634136"/>
    </source>
</evidence>
<reference evidence="2" key="1">
    <citation type="submission" date="2020-09" db="EMBL/GenBank/DDBJ databases">
        <title>Genome-Enabled Discovery of Anthraquinone Biosynthesis in Senna tora.</title>
        <authorList>
            <person name="Kang S.-H."/>
            <person name="Pandey R.P."/>
            <person name="Lee C.-M."/>
            <person name="Sim J.-S."/>
            <person name="Jeong J.-T."/>
            <person name="Choi B.-S."/>
            <person name="Jung M."/>
            <person name="Ginzburg D."/>
            <person name="Zhao K."/>
            <person name="Won S.Y."/>
            <person name="Oh T.-J."/>
            <person name="Yu Y."/>
            <person name="Kim N.-H."/>
            <person name="Lee O.R."/>
            <person name="Lee T.-H."/>
            <person name="Bashyal P."/>
            <person name="Kim T.-S."/>
            <person name="Lee W.-H."/>
            <person name="Kawkins C."/>
            <person name="Kim C.-K."/>
            <person name="Kim J.S."/>
            <person name="Ahn B.O."/>
            <person name="Rhee S.Y."/>
            <person name="Sohng J.K."/>
        </authorList>
    </citation>
    <scope>NUCLEOTIDE SEQUENCE</scope>
    <source>
        <tissue evidence="2">Leaf</tissue>
    </source>
</reference>